<feature type="region of interest" description="Disordered" evidence="1">
    <location>
        <begin position="1"/>
        <end position="58"/>
    </location>
</feature>
<proteinExistence type="predicted"/>
<dbReference type="Proteomes" id="UP000639859">
    <property type="component" value="Unassembled WGS sequence"/>
</dbReference>
<organism evidence="2 3">
    <name type="scientific">Caulobacter hibisci</name>
    <dbReference type="NCBI Taxonomy" id="2035993"/>
    <lineage>
        <taxon>Bacteria</taxon>
        <taxon>Pseudomonadati</taxon>
        <taxon>Pseudomonadota</taxon>
        <taxon>Alphaproteobacteria</taxon>
        <taxon>Caulobacterales</taxon>
        <taxon>Caulobacteraceae</taxon>
        <taxon>Caulobacter</taxon>
    </lineage>
</organism>
<dbReference type="RefSeq" id="WP_198577098.1">
    <property type="nucleotide sequence ID" value="NZ_JADWOX010000011.1"/>
</dbReference>
<name>A0ABS0T070_9CAUL</name>
<reference evidence="2 3" key="1">
    <citation type="submission" date="2020-11" db="EMBL/GenBank/DDBJ databases">
        <title>genome sequence of strain KACC 18849.</title>
        <authorList>
            <person name="Gao J."/>
            <person name="Zhang X."/>
        </authorList>
    </citation>
    <scope>NUCLEOTIDE SEQUENCE [LARGE SCALE GENOMIC DNA]</scope>
    <source>
        <strain evidence="2 3">KACC 18849</strain>
    </source>
</reference>
<gene>
    <name evidence="2" type="ORF">I4Q42_16105</name>
</gene>
<accession>A0ABS0T070</accession>
<keyword evidence="3" id="KW-1185">Reference proteome</keyword>
<dbReference type="EMBL" id="JADWOX010000011">
    <property type="protein sequence ID" value="MBI1685194.1"/>
    <property type="molecule type" value="Genomic_DNA"/>
</dbReference>
<feature type="compositionally biased region" description="Basic and acidic residues" evidence="1">
    <location>
        <begin position="1"/>
        <end position="18"/>
    </location>
</feature>
<evidence type="ECO:0000256" key="1">
    <source>
        <dbReference type="SAM" id="MobiDB-lite"/>
    </source>
</evidence>
<evidence type="ECO:0000313" key="2">
    <source>
        <dbReference type="EMBL" id="MBI1685194.1"/>
    </source>
</evidence>
<sequence length="58" mass="6078">MFKRERIEPTFGDKRSAGRDAQGPIEATGQVGKASAGQSRHADNGGGFGQADLCDQQA</sequence>
<protein>
    <submittedName>
        <fullName evidence="2">Uncharacterized protein</fullName>
    </submittedName>
</protein>
<comment type="caution">
    <text evidence="2">The sequence shown here is derived from an EMBL/GenBank/DDBJ whole genome shotgun (WGS) entry which is preliminary data.</text>
</comment>
<evidence type="ECO:0000313" key="3">
    <source>
        <dbReference type="Proteomes" id="UP000639859"/>
    </source>
</evidence>